<gene>
    <name evidence="9" type="ORF">Micbo1qcDRAFT_151510</name>
</gene>
<dbReference type="GO" id="GO:0005634">
    <property type="term" value="C:nucleus"/>
    <property type="evidence" value="ECO:0007669"/>
    <property type="project" value="TreeGrafter"/>
</dbReference>
<dbReference type="SMART" id="SM00906">
    <property type="entry name" value="Fungal_trans"/>
    <property type="match status" value="1"/>
</dbReference>
<evidence type="ECO:0000256" key="7">
    <source>
        <dbReference type="SAM" id="MobiDB-lite"/>
    </source>
</evidence>
<keyword evidence="5" id="KW-0804">Transcription</keyword>
<dbReference type="InParanoid" id="A0A136ISU7"/>
<dbReference type="CDD" id="cd00067">
    <property type="entry name" value="GAL4"/>
    <property type="match status" value="1"/>
</dbReference>
<feature type="region of interest" description="Disordered" evidence="7">
    <location>
        <begin position="46"/>
        <end position="95"/>
    </location>
</feature>
<evidence type="ECO:0000313" key="9">
    <source>
        <dbReference type="EMBL" id="KXJ87991.1"/>
    </source>
</evidence>
<evidence type="ECO:0000256" key="6">
    <source>
        <dbReference type="ARBA" id="ARBA00023242"/>
    </source>
</evidence>
<dbReference type="EMBL" id="KQ964260">
    <property type="protein sequence ID" value="KXJ87991.1"/>
    <property type="molecule type" value="Genomic_DNA"/>
</dbReference>
<dbReference type="GO" id="GO:0008270">
    <property type="term" value="F:zinc ion binding"/>
    <property type="evidence" value="ECO:0007669"/>
    <property type="project" value="InterPro"/>
</dbReference>
<accession>A0A136ISU7</accession>
<keyword evidence="4" id="KW-0238">DNA-binding</keyword>
<dbReference type="GO" id="GO:0000978">
    <property type="term" value="F:RNA polymerase II cis-regulatory region sequence-specific DNA binding"/>
    <property type="evidence" value="ECO:0007669"/>
    <property type="project" value="TreeGrafter"/>
</dbReference>
<dbReference type="SMART" id="SM00066">
    <property type="entry name" value="GAL4"/>
    <property type="match status" value="1"/>
</dbReference>
<dbReference type="PANTHER" id="PTHR31944">
    <property type="entry name" value="HEME-RESPONSIVE ZINC FINGER TRANSCRIPTION FACTOR HAP1"/>
    <property type="match status" value="1"/>
</dbReference>
<feature type="compositionally biased region" description="Polar residues" evidence="7">
    <location>
        <begin position="79"/>
        <end position="91"/>
    </location>
</feature>
<feature type="compositionally biased region" description="Low complexity" evidence="7">
    <location>
        <begin position="498"/>
        <end position="514"/>
    </location>
</feature>
<keyword evidence="2" id="KW-0862">Zinc</keyword>
<name>A0A136ISU7_9PEZI</name>
<evidence type="ECO:0000256" key="4">
    <source>
        <dbReference type="ARBA" id="ARBA00023125"/>
    </source>
</evidence>
<dbReference type="PROSITE" id="PS00463">
    <property type="entry name" value="ZN2_CY6_FUNGAL_1"/>
    <property type="match status" value="1"/>
</dbReference>
<dbReference type="InterPro" id="IPR007219">
    <property type="entry name" value="XnlR_reg_dom"/>
</dbReference>
<dbReference type="GO" id="GO:0001228">
    <property type="term" value="F:DNA-binding transcription activator activity, RNA polymerase II-specific"/>
    <property type="evidence" value="ECO:0007669"/>
    <property type="project" value="TreeGrafter"/>
</dbReference>
<dbReference type="OrthoDB" id="4337792at2759"/>
<evidence type="ECO:0000259" key="8">
    <source>
        <dbReference type="PROSITE" id="PS50048"/>
    </source>
</evidence>
<dbReference type="Pfam" id="PF04082">
    <property type="entry name" value="Fungal_trans"/>
    <property type="match status" value="1"/>
</dbReference>
<protein>
    <recommendedName>
        <fullName evidence="8">Zn(2)-C6 fungal-type domain-containing protein</fullName>
    </recommendedName>
</protein>
<dbReference type="Pfam" id="PF00172">
    <property type="entry name" value="Zn_clus"/>
    <property type="match status" value="1"/>
</dbReference>
<feature type="domain" description="Zn(2)-C6 fungal-type" evidence="8">
    <location>
        <begin position="15"/>
        <end position="45"/>
    </location>
</feature>
<keyword evidence="3" id="KW-0805">Transcription regulation</keyword>
<feature type="region of interest" description="Disordered" evidence="7">
    <location>
        <begin position="495"/>
        <end position="514"/>
    </location>
</feature>
<dbReference type="PROSITE" id="PS50048">
    <property type="entry name" value="ZN2_CY6_FUNGAL_2"/>
    <property type="match status" value="1"/>
</dbReference>
<dbReference type="SUPFAM" id="SSF57701">
    <property type="entry name" value="Zn2/Cys6 DNA-binding domain"/>
    <property type="match status" value="1"/>
</dbReference>
<keyword evidence="1" id="KW-0479">Metal-binding</keyword>
<evidence type="ECO:0000256" key="3">
    <source>
        <dbReference type="ARBA" id="ARBA00023015"/>
    </source>
</evidence>
<dbReference type="InterPro" id="IPR036864">
    <property type="entry name" value="Zn2-C6_fun-type_DNA-bd_sf"/>
</dbReference>
<keyword evidence="6" id="KW-0539">Nucleus</keyword>
<dbReference type="Gene3D" id="4.10.240.10">
    <property type="entry name" value="Zn(2)-C6 fungal-type DNA-binding domain"/>
    <property type="match status" value="1"/>
</dbReference>
<reference evidence="10" key="1">
    <citation type="submission" date="2016-02" db="EMBL/GenBank/DDBJ databases">
        <title>Draft genome sequence of Microdochium bolleyi, a fungal endophyte of beachgrass.</title>
        <authorList>
            <consortium name="DOE Joint Genome Institute"/>
            <person name="David A.S."/>
            <person name="May G."/>
            <person name="Haridas S."/>
            <person name="Lim J."/>
            <person name="Wang M."/>
            <person name="Labutti K."/>
            <person name="Lipzen A."/>
            <person name="Barry K."/>
            <person name="Grigoriev I.V."/>
        </authorList>
    </citation>
    <scope>NUCLEOTIDE SEQUENCE [LARGE SCALE GENOMIC DNA]</scope>
    <source>
        <strain evidence="10">J235TASD1</strain>
    </source>
</reference>
<dbReference type="Proteomes" id="UP000070501">
    <property type="component" value="Unassembled WGS sequence"/>
</dbReference>
<dbReference type="GO" id="GO:0006351">
    <property type="term" value="P:DNA-templated transcription"/>
    <property type="evidence" value="ECO:0007669"/>
    <property type="project" value="InterPro"/>
</dbReference>
<sequence>MMADSERRRRRPAVSCTLCRRRKIRCNKELPCSNCRKSPKNHCVFENPPSNLDDDDSNNNKPRGVGTDSASSPHDDTSLGATPSTVATSVSGGPPPLESDCFQLKLRVRQLEHQLQHTHTGHSPALRSSRLSSIETTSSRVSGTFHLLRETSTTGRSQRIVHRVAHKTRLFGQSHWVAHGIPLIRDAFEAIEARLQIQASGGWSKIEECKSLARDVKAQLRPPWPSPPTAQLPDKELADRLVDNYLGTVESIYRILHIPSFQADYEALWAMPSAPDASVLVQVKLVLALGAVTHDDTFALRPLAMQWAYEALTWISEPKFKDRLDLKFLQTTLLLMFTQERLGISGDAMWISAGTLVRKAILMGLHRDPSRLNPGRDLYAAEMHRRLWNTIVEVAVQSALSSGGPALISMEDFDTLPPGDYNDDQIAGVVPPLPRSSPRYTQMTIPLRLRSTLAQRLAVVKYLNDLAANGTYEETLRLDRELRAAYKALGQNLAPHRAGQADSNSSSSSGSLVPPGGAAPTLFQTHVLGTLLNLYLLALHLPYFGPSLQETAYTYSRKVVVDLSLWIWRTTCPAASPSWLYSNHKSNDDGDSNTNDLPRLAVCSAGLFPTAAVHAAFLIGVDVRMQLEEQQDMGAIVVRPDLVSVLDEARSWCLRNIEAGETNIKGYLLVSIVIAQVHALTSGGGGGGCGDGGESAAKLLVEAVEQVGEQCLPRLASMLATTRERAVGSVPQMTLGSGHVMTDSMVPDLQDGSLGDDPMSWMLISDVDTLVPSMW</sequence>
<proteinExistence type="predicted"/>
<evidence type="ECO:0000256" key="1">
    <source>
        <dbReference type="ARBA" id="ARBA00022723"/>
    </source>
</evidence>
<dbReference type="CDD" id="cd12148">
    <property type="entry name" value="fungal_TF_MHR"/>
    <property type="match status" value="1"/>
</dbReference>
<organism evidence="9 10">
    <name type="scientific">Microdochium bolleyi</name>
    <dbReference type="NCBI Taxonomy" id="196109"/>
    <lineage>
        <taxon>Eukaryota</taxon>
        <taxon>Fungi</taxon>
        <taxon>Dikarya</taxon>
        <taxon>Ascomycota</taxon>
        <taxon>Pezizomycotina</taxon>
        <taxon>Sordariomycetes</taxon>
        <taxon>Xylariomycetidae</taxon>
        <taxon>Xylariales</taxon>
        <taxon>Microdochiaceae</taxon>
        <taxon>Microdochium</taxon>
    </lineage>
</organism>
<dbReference type="PANTHER" id="PTHR31944:SF131">
    <property type="entry name" value="HEME-RESPONSIVE ZINC FINGER TRANSCRIPTION FACTOR HAP1"/>
    <property type="match status" value="1"/>
</dbReference>
<keyword evidence="10" id="KW-1185">Reference proteome</keyword>
<dbReference type="STRING" id="196109.A0A136ISU7"/>
<evidence type="ECO:0000256" key="5">
    <source>
        <dbReference type="ARBA" id="ARBA00023163"/>
    </source>
</evidence>
<evidence type="ECO:0000256" key="2">
    <source>
        <dbReference type="ARBA" id="ARBA00022833"/>
    </source>
</evidence>
<evidence type="ECO:0000313" key="10">
    <source>
        <dbReference type="Proteomes" id="UP000070501"/>
    </source>
</evidence>
<dbReference type="InterPro" id="IPR001138">
    <property type="entry name" value="Zn2Cys6_DnaBD"/>
</dbReference>
<dbReference type="AlphaFoldDB" id="A0A136ISU7"/>
<dbReference type="InterPro" id="IPR051430">
    <property type="entry name" value="Fungal_TF_Env_Response"/>
</dbReference>